<dbReference type="eggNOG" id="COG1413">
    <property type="taxonomic scope" value="Bacteria"/>
</dbReference>
<dbReference type="InterPro" id="IPR016024">
    <property type="entry name" value="ARM-type_fold"/>
</dbReference>
<dbReference type="STRING" id="1121448.DGI_1016"/>
<dbReference type="KEGG" id="dgg:DGI_1016"/>
<dbReference type="PATRIC" id="fig|1121448.10.peg.1019"/>
<dbReference type="RefSeq" id="WP_021759629.1">
    <property type="nucleotide sequence ID" value="NC_022444.1"/>
</dbReference>
<protein>
    <recommendedName>
        <fullName evidence="3">HEAT repeat domain-containing protein</fullName>
    </recommendedName>
</protein>
<evidence type="ECO:0000313" key="2">
    <source>
        <dbReference type="Proteomes" id="UP000016587"/>
    </source>
</evidence>
<dbReference type="InterPro" id="IPR011989">
    <property type="entry name" value="ARM-like"/>
</dbReference>
<reference evidence="1 2" key="1">
    <citation type="journal article" date="2013" name="J. Bacteriol.">
        <title>Roles of HynAB and Ech, the only two hydrogenases found in the model sulfate reducer Desulfovibrio gigas.</title>
        <authorList>
            <person name="Morais-Silva F.O."/>
            <person name="Santos C.I."/>
            <person name="Rodrigues R."/>
            <person name="Pereira I.A."/>
            <person name="Rodrigues-Pousada C."/>
        </authorList>
    </citation>
    <scope>NUCLEOTIDE SEQUENCE [LARGE SCALE GENOMIC DNA]</scope>
    <source>
        <strain evidence="2">ATCC 19364 / DSM 1382 / NCIMB 9332 / VKM B-1759</strain>
    </source>
</reference>
<evidence type="ECO:0008006" key="3">
    <source>
        <dbReference type="Google" id="ProtNLM"/>
    </source>
</evidence>
<dbReference type="OrthoDB" id="5430983at2"/>
<organism evidence="1 2">
    <name type="scientific">Megalodesulfovibrio gigas (strain ATCC 19364 / DSM 1382 / NCIMB 9332 / VKM B-1759)</name>
    <name type="common">Desulfovibrio gigas</name>
    <dbReference type="NCBI Taxonomy" id="1121448"/>
    <lineage>
        <taxon>Bacteria</taxon>
        <taxon>Pseudomonadati</taxon>
        <taxon>Thermodesulfobacteriota</taxon>
        <taxon>Desulfovibrionia</taxon>
        <taxon>Desulfovibrionales</taxon>
        <taxon>Desulfovibrionaceae</taxon>
        <taxon>Megalodesulfovibrio</taxon>
    </lineage>
</organism>
<accession>T2G9C8</accession>
<evidence type="ECO:0000313" key="1">
    <source>
        <dbReference type="EMBL" id="AGW12893.1"/>
    </source>
</evidence>
<proteinExistence type="predicted"/>
<dbReference type="InterPro" id="IPR054701">
    <property type="entry name" value="DVU0298-like"/>
</dbReference>
<keyword evidence="2" id="KW-1185">Reference proteome</keyword>
<reference evidence="2" key="2">
    <citation type="submission" date="2013-07" db="EMBL/GenBank/DDBJ databases">
        <authorList>
            <person name="Morais-Silva F.O."/>
            <person name="Rezende A.M."/>
            <person name="Pimentel C."/>
            <person name="Resende D.M."/>
            <person name="Santos C.I."/>
            <person name="Clemente C."/>
            <person name="de Oliveira L.M."/>
            <person name="da Silva S.M."/>
            <person name="Costa D.A."/>
            <person name="Varela-Raposo A."/>
            <person name="Horacio E.C.A."/>
            <person name="Matos M."/>
            <person name="Flores O."/>
            <person name="Ruiz J.C."/>
            <person name="Rodrigues-Pousada C."/>
        </authorList>
    </citation>
    <scope>NUCLEOTIDE SEQUENCE [LARGE SCALE GENOMIC DNA]</scope>
    <source>
        <strain evidence="2">ATCC 19364 / DSM 1382 / NCIMB 9332 / VKM B-1759</strain>
    </source>
</reference>
<dbReference type="SUPFAM" id="SSF48371">
    <property type="entry name" value="ARM repeat"/>
    <property type="match status" value="1"/>
</dbReference>
<dbReference type="Proteomes" id="UP000016587">
    <property type="component" value="Chromosome"/>
</dbReference>
<sequence>MAGRRLKAELKTLLQQDDWFERLHARLDASAAPEGERLAPAAVLGSLFSFLLLDGVVRWRAATAVGMAVAVLCGTPRKGEASGGVSGKVEAGRDILRRLMWNLNEESGNVAWGAPEAMAECLAQHPWLAEEYHNILISYIDNTIHHGLWLDLPLLRRGAVWGVSRLCCARPDLMARAGRPLMAALQDCEDPEIPGLAAWGLGCLRWQEARPALTALASSPVPVTWYHDGEIVQTTVGTLAGQALAALGDA</sequence>
<dbReference type="EMBL" id="CP006585">
    <property type="protein sequence ID" value="AGW12893.1"/>
    <property type="molecule type" value="Genomic_DNA"/>
</dbReference>
<dbReference type="NCBIfam" id="NF045662">
    <property type="entry name" value="DVU0298_fam"/>
    <property type="match status" value="1"/>
</dbReference>
<dbReference type="HOGENOM" id="CLU_094508_0_0_7"/>
<gene>
    <name evidence="1" type="ORF">DGI_1016</name>
</gene>
<name>T2G9C8_MEGG1</name>
<dbReference type="Gene3D" id="1.25.10.10">
    <property type="entry name" value="Leucine-rich Repeat Variant"/>
    <property type="match status" value="1"/>
</dbReference>
<dbReference type="AlphaFoldDB" id="T2G9C8"/>